<dbReference type="InterPro" id="IPR003018">
    <property type="entry name" value="GAF"/>
</dbReference>
<dbReference type="SUPFAM" id="SSF55781">
    <property type="entry name" value="GAF domain-like"/>
    <property type="match status" value="1"/>
</dbReference>
<dbReference type="Gene3D" id="1.10.287.130">
    <property type="match status" value="1"/>
</dbReference>
<comment type="similarity">
    <text evidence="3">In the N-terminal section; belongs to the phytochrome family.</text>
</comment>
<evidence type="ECO:0000256" key="18">
    <source>
        <dbReference type="ARBA" id="ARBA00074306"/>
    </source>
</evidence>
<dbReference type="InterPro" id="IPR008207">
    <property type="entry name" value="Sig_transdc_His_kin_Hpt_dom"/>
</dbReference>
<dbReference type="SMART" id="SM00091">
    <property type="entry name" value="PAS"/>
    <property type="match status" value="3"/>
</dbReference>
<keyword evidence="13 21" id="KW-1133">Transmembrane helix</keyword>
<evidence type="ECO:0000259" key="26">
    <source>
        <dbReference type="PROSITE" id="PS50894"/>
    </source>
</evidence>
<dbReference type="SMART" id="SM00448">
    <property type="entry name" value="REC"/>
    <property type="match status" value="1"/>
</dbReference>
<dbReference type="InterPro" id="IPR013655">
    <property type="entry name" value="PAS_fold_3"/>
</dbReference>
<dbReference type="PROSITE" id="PS50894">
    <property type="entry name" value="HPT"/>
    <property type="match status" value="1"/>
</dbReference>
<feature type="modified residue" description="4-aspartylphosphate" evidence="20">
    <location>
        <position position="877"/>
    </location>
</feature>
<dbReference type="Gene3D" id="1.20.120.160">
    <property type="entry name" value="HPT domain"/>
    <property type="match status" value="1"/>
</dbReference>
<dbReference type="InterPro" id="IPR001789">
    <property type="entry name" value="Sig_transdc_resp-reg_receiver"/>
</dbReference>
<dbReference type="SUPFAM" id="SSF47384">
    <property type="entry name" value="Homodimeric domain of signal transducing histidine kinase"/>
    <property type="match status" value="1"/>
</dbReference>
<keyword evidence="8" id="KW-0808">Transferase</keyword>
<dbReference type="CDD" id="cd16922">
    <property type="entry name" value="HATPase_EvgS-ArcB-TorS-like"/>
    <property type="match status" value="1"/>
</dbReference>
<keyword evidence="12" id="KW-0067">ATP-binding</keyword>
<dbReference type="GO" id="GO:0005524">
    <property type="term" value="F:ATP binding"/>
    <property type="evidence" value="ECO:0007669"/>
    <property type="project" value="UniProtKB-KW"/>
</dbReference>
<dbReference type="InterPro" id="IPR035965">
    <property type="entry name" value="PAS-like_dom_sf"/>
</dbReference>
<comment type="subcellular location">
    <subcellularLocation>
        <location evidence="2">Cell inner membrane</location>
        <topology evidence="2">Multi-pass membrane protein</topology>
    </subcellularLocation>
</comment>
<keyword evidence="5" id="KW-1003">Cell membrane</keyword>
<evidence type="ECO:0000256" key="13">
    <source>
        <dbReference type="ARBA" id="ARBA00022989"/>
    </source>
</evidence>
<dbReference type="CDD" id="cd17546">
    <property type="entry name" value="REC_hyHK_CKI1_RcsC-like"/>
    <property type="match status" value="1"/>
</dbReference>
<keyword evidence="7 20" id="KW-0597">Phosphoprotein</keyword>
<dbReference type="InterPro" id="IPR000014">
    <property type="entry name" value="PAS"/>
</dbReference>
<dbReference type="Proteomes" id="UP000269573">
    <property type="component" value="Unassembled WGS sequence"/>
</dbReference>
<dbReference type="InterPro" id="IPR029016">
    <property type="entry name" value="GAF-like_dom_sf"/>
</dbReference>
<evidence type="ECO:0000256" key="5">
    <source>
        <dbReference type="ARBA" id="ARBA00022475"/>
    </source>
</evidence>
<evidence type="ECO:0000256" key="7">
    <source>
        <dbReference type="ARBA" id="ARBA00022553"/>
    </source>
</evidence>
<evidence type="ECO:0000256" key="4">
    <source>
        <dbReference type="ARBA" id="ARBA00012438"/>
    </source>
</evidence>
<evidence type="ECO:0000256" key="10">
    <source>
        <dbReference type="ARBA" id="ARBA00022741"/>
    </source>
</evidence>
<dbReference type="EMBL" id="RHHU01000011">
    <property type="protein sequence ID" value="RNB83233.1"/>
    <property type="molecule type" value="Genomic_DNA"/>
</dbReference>
<dbReference type="InterPro" id="IPR000700">
    <property type="entry name" value="PAS-assoc_C"/>
</dbReference>
<evidence type="ECO:0000259" key="23">
    <source>
        <dbReference type="PROSITE" id="PS50110"/>
    </source>
</evidence>
<organism evidence="27 28">
    <name type="scientific">Brevibacillus nitrificans</name>
    <dbReference type="NCBI Taxonomy" id="651560"/>
    <lineage>
        <taxon>Bacteria</taxon>
        <taxon>Bacillati</taxon>
        <taxon>Bacillota</taxon>
        <taxon>Bacilli</taxon>
        <taxon>Bacillales</taxon>
        <taxon>Paenibacillaceae</taxon>
        <taxon>Brevibacillus</taxon>
    </lineage>
</organism>
<dbReference type="FunFam" id="1.10.287.130:FF:000002">
    <property type="entry name" value="Two-component osmosensing histidine kinase"/>
    <property type="match status" value="1"/>
</dbReference>
<evidence type="ECO:0000256" key="19">
    <source>
        <dbReference type="PROSITE-ProRule" id="PRU00110"/>
    </source>
</evidence>
<evidence type="ECO:0000256" key="3">
    <source>
        <dbReference type="ARBA" id="ARBA00006402"/>
    </source>
</evidence>
<evidence type="ECO:0000256" key="14">
    <source>
        <dbReference type="ARBA" id="ARBA00023012"/>
    </source>
</evidence>
<dbReference type="SUPFAM" id="SSF55785">
    <property type="entry name" value="PYP-like sensor domain (PAS domain)"/>
    <property type="match status" value="3"/>
</dbReference>
<feature type="domain" description="HPt" evidence="26">
    <location>
        <begin position="956"/>
        <end position="1048"/>
    </location>
</feature>
<dbReference type="InterPro" id="IPR004358">
    <property type="entry name" value="Sig_transdc_His_kin-like_C"/>
</dbReference>
<reference evidence="27 28" key="1">
    <citation type="submission" date="2018-10" db="EMBL/GenBank/DDBJ databases">
        <title>Phylogenomics of Brevibacillus.</title>
        <authorList>
            <person name="Dunlap C."/>
        </authorList>
    </citation>
    <scope>NUCLEOTIDE SEQUENCE [LARGE SCALE GENOMIC DNA]</scope>
    <source>
        <strain evidence="27 28">JCM 15774</strain>
    </source>
</reference>
<dbReference type="InterPro" id="IPR003661">
    <property type="entry name" value="HisK_dim/P_dom"/>
</dbReference>
<dbReference type="GO" id="GO:0005886">
    <property type="term" value="C:plasma membrane"/>
    <property type="evidence" value="ECO:0007669"/>
    <property type="project" value="UniProtKB-SubCell"/>
</dbReference>
<dbReference type="Gene3D" id="3.30.450.20">
    <property type="entry name" value="PAS domain"/>
    <property type="match status" value="3"/>
</dbReference>
<dbReference type="SMART" id="SM00387">
    <property type="entry name" value="HATPase_c"/>
    <property type="match status" value="1"/>
</dbReference>
<feature type="transmembrane region" description="Helical" evidence="21">
    <location>
        <begin position="6"/>
        <end position="25"/>
    </location>
</feature>
<evidence type="ECO:0000256" key="12">
    <source>
        <dbReference type="ARBA" id="ARBA00022840"/>
    </source>
</evidence>
<keyword evidence="10" id="KW-0547">Nucleotide-binding</keyword>
<dbReference type="Gene3D" id="3.30.450.40">
    <property type="match status" value="1"/>
</dbReference>
<evidence type="ECO:0000256" key="2">
    <source>
        <dbReference type="ARBA" id="ARBA00004429"/>
    </source>
</evidence>
<keyword evidence="14" id="KW-0902">Two-component regulatory system</keyword>
<dbReference type="SMART" id="SM00086">
    <property type="entry name" value="PAC"/>
    <property type="match status" value="2"/>
</dbReference>
<sequence>MILEGTFLLVTVIIVILILFLAGILRELKQKAMIQSEKRLEKYLQYSFDSILILDQTGKIQYMSPSFCKGLGDLYGQNISRFFECIHQEDLPKMQAAWTTSLSKQGDVLREEFKIHHADGTLQFYYVSISNHLDDPNTNGIIFNFYNVSTRKRVETVAMERVKILQRIVKGEKLESILDNLIEIMEKHHPETIFSILLLNEEGILRQVAGARLSHECIEGIGGITVGPTSGLCGTAAYRKETVIVSDIAADPLMGDYRETALKHGLRAGYATPLFSGNNEVFGTFSCYSPFPQILDQETMESLEPFIHLASIAISHSIAEETIRTSETRYRLIAENSSDLILVVDRYMEAIYASPSHEKTMGLTIDSGSHPIEFVHPEDTSLLIDRHLKCLNEKLPVKVEYRIRAVNGNWIYLESNAMPVLDENDEVQSLVIVSRDISERKKAEMILTEKEEHYRLMFEHNPNPMCVFDIETLEFLAVNNATLQHYGYTEEEFLSMTMRDIRPIEDIPVIMEIKRENAWGDDSFGKTWRHKKKDGTLIYVEINTQGMNFFGRSARMVMINDVTQRIQVEDELKEARDTAINALNIKSAFLANMSHEIRTPLNAIIGMAELLQETALTDQQKRYTDICKKACSTLRYLVNDILDISKIEAGQISLEEAEFSLDDLTQDILNLLERSFAKKGISLSLDIDEGASGLYLGDSNRLQQVLLNLIGNSLKFTEIGGVYVRVLKEDEERLLFEVVDTGIGIPLDQHVNIFEPFFQLAPQGYGGIGLGLTISKKIVESMGGRIWLEPNEDKGTTFRFTLPLLKSNHNYNEVPEQKEMIWDQRELSILIVDDAKDNRLLLKAYLRDTPCLIEEAENGESALEKIKTKNFDFILMDIQMPMMDGYTATKAIRDWERTRGNSQAVIIALTAFAFPEDRLRCLEAGCDSYLSKPVTKHDLLTEIHKHTGMQKIIVQVDLELKELIPEFLINREKEVSILRNLLENKELEEIRILGHSMKGFGSGYGFNFITIVGGELERAAERRDTQTIEALLDEYAKYLNSIRVEFPE</sequence>
<evidence type="ECO:0000259" key="25">
    <source>
        <dbReference type="PROSITE" id="PS50113"/>
    </source>
</evidence>
<dbReference type="SMART" id="SM00065">
    <property type="entry name" value="GAF"/>
    <property type="match status" value="1"/>
</dbReference>
<dbReference type="PROSITE" id="PS50113">
    <property type="entry name" value="PAC"/>
    <property type="match status" value="1"/>
</dbReference>
<dbReference type="Pfam" id="PF00072">
    <property type="entry name" value="Response_reg"/>
    <property type="match status" value="1"/>
</dbReference>
<comment type="catalytic activity">
    <reaction evidence="1">
        <text>ATP + protein L-histidine = ADP + protein N-phospho-L-histidine.</text>
        <dbReference type="EC" id="2.7.13.3"/>
    </reaction>
</comment>
<feature type="domain" description="PAC" evidence="25">
    <location>
        <begin position="397"/>
        <end position="449"/>
    </location>
</feature>
<dbReference type="EC" id="2.7.13.3" evidence="4"/>
<dbReference type="GO" id="GO:0000155">
    <property type="term" value="F:phosphorelay sensor kinase activity"/>
    <property type="evidence" value="ECO:0007669"/>
    <property type="project" value="InterPro"/>
</dbReference>
<comment type="caution">
    <text evidence="27">The sequence shown here is derived from an EMBL/GenBank/DDBJ whole genome shotgun (WGS) entry which is preliminary data.</text>
</comment>
<dbReference type="SUPFAM" id="SSF47226">
    <property type="entry name" value="Histidine-containing phosphotransfer domain, HPT domain"/>
    <property type="match status" value="1"/>
</dbReference>
<dbReference type="SUPFAM" id="SSF55874">
    <property type="entry name" value="ATPase domain of HSP90 chaperone/DNA topoisomerase II/histidine kinase"/>
    <property type="match status" value="1"/>
</dbReference>
<feature type="domain" description="Response regulatory" evidence="23">
    <location>
        <begin position="828"/>
        <end position="947"/>
    </location>
</feature>
<dbReference type="InterPro" id="IPR011006">
    <property type="entry name" value="CheY-like_superfamily"/>
</dbReference>
<dbReference type="PROSITE" id="PS50109">
    <property type="entry name" value="HIS_KIN"/>
    <property type="match status" value="1"/>
</dbReference>
<dbReference type="Pfam" id="PF00512">
    <property type="entry name" value="HisKA"/>
    <property type="match status" value="1"/>
</dbReference>
<dbReference type="InterPro" id="IPR003594">
    <property type="entry name" value="HATPase_dom"/>
</dbReference>
<dbReference type="Pfam" id="PF08447">
    <property type="entry name" value="PAS_3"/>
    <property type="match status" value="1"/>
</dbReference>
<keyword evidence="9 21" id="KW-0812">Transmembrane</keyword>
<keyword evidence="28" id="KW-1185">Reference proteome</keyword>
<feature type="domain" description="PAS" evidence="24">
    <location>
        <begin position="36"/>
        <end position="105"/>
    </location>
</feature>
<feature type="modified residue" description="Phosphohistidine" evidence="19">
    <location>
        <position position="995"/>
    </location>
</feature>
<evidence type="ECO:0000313" key="28">
    <source>
        <dbReference type="Proteomes" id="UP000269573"/>
    </source>
</evidence>
<feature type="domain" description="Histidine kinase" evidence="22">
    <location>
        <begin position="592"/>
        <end position="806"/>
    </location>
</feature>
<dbReference type="AlphaFoldDB" id="A0A3M8D5X2"/>
<evidence type="ECO:0000259" key="24">
    <source>
        <dbReference type="PROSITE" id="PS50112"/>
    </source>
</evidence>
<dbReference type="Pfam" id="PF13426">
    <property type="entry name" value="PAS_9"/>
    <property type="match status" value="1"/>
</dbReference>
<dbReference type="PROSITE" id="PS50112">
    <property type="entry name" value="PAS"/>
    <property type="match status" value="2"/>
</dbReference>
<evidence type="ECO:0000259" key="22">
    <source>
        <dbReference type="PROSITE" id="PS50109"/>
    </source>
</evidence>
<dbReference type="PANTHER" id="PTHR43047:SF64">
    <property type="entry name" value="HISTIDINE KINASE CONTAINING CHEY-HOMOLOGOUS RECEIVER DOMAIN AND PAS DOMAIN-RELATED"/>
    <property type="match status" value="1"/>
</dbReference>
<keyword evidence="6" id="KW-0997">Cell inner membrane</keyword>
<dbReference type="Gene3D" id="3.40.50.2300">
    <property type="match status" value="1"/>
</dbReference>
<dbReference type="RefSeq" id="WP_122925157.1">
    <property type="nucleotide sequence ID" value="NZ_RHHU01000011.1"/>
</dbReference>
<proteinExistence type="inferred from homology"/>
<evidence type="ECO:0000256" key="6">
    <source>
        <dbReference type="ARBA" id="ARBA00022519"/>
    </source>
</evidence>
<evidence type="ECO:0000256" key="16">
    <source>
        <dbReference type="ARBA" id="ARBA00064003"/>
    </source>
</evidence>
<accession>A0A3M8D5X2</accession>
<evidence type="ECO:0000256" key="8">
    <source>
        <dbReference type="ARBA" id="ARBA00022679"/>
    </source>
</evidence>
<dbReference type="InterPro" id="IPR036641">
    <property type="entry name" value="HPT_dom_sf"/>
</dbReference>
<keyword evidence="15 21" id="KW-0472">Membrane</keyword>
<gene>
    <name evidence="27" type="ORF">EDM59_19565</name>
</gene>
<evidence type="ECO:0000256" key="21">
    <source>
        <dbReference type="SAM" id="Phobius"/>
    </source>
</evidence>
<dbReference type="SUPFAM" id="SSF52172">
    <property type="entry name" value="CheY-like"/>
    <property type="match status" value="1"/>
</dbReference>
<evidence type="ECO:0000256" key="17">
    <source>
        <dbReference type="ARBA" id="ARBA00068150"/>
    </source>
</evidence>
<dbReference type="PANTHER" id="PTHR43047">
    <property type="entry name" value="TWO-COMPONENT HISTIDINE PROTEIN KINASE"/>
    <property type="match status" value="1"/>
</dbReference>
<comment type="subunit">
    <text evidence="16">At low DSF concentrations, interacts with RpfF.</text>
</comment>
<evidence type="ECO:0000256" key="20">
    <source>
        <dbReference type="PROSITE-ProRule" id="PRU00169"/>
    </source>
</evidence>
<dbReference type="Pfam" id="PF13185">
    <property type="entry name" value="GAF_2"/>
    <property type="match status" value="1"/>
</dbReference>
<dbReference type="InterPro" id="IPR036097">
    <property type="entry name" value="HisK_dim/P_sf"/>
</dbReference>
<evidence type="ECO:0000256" key="9">
    <source>
        <dbReference type="ARBA" id="ARBA00022692"/>
    </source>
</evidence>
<name>A0A3M8D5X2_9BACL</name>
<keyword evidence="11" id="KW-0418">Kinase</keyword>
<dbReference type="CDD" id="cd00082">
    <property type="entry name" value="HisKA"/>
    <property type="match status" value="1"/>
</dbReference>
<dbReference type="CDD" id="cd00130">
    <property type="entry name" value="PAS"/>
    <property type="match status" value="3"/>
</dbReference>
<dbReference type="InterPro" id="IPR005467">
    <property type="entry name" value="His_kinase_dom"/>
</dbReference>
<evidence type="ECO:0000313" key="27">
    <source>
        <dbReference type="EMBL" id="RNB83233.1"/>
    </source>
</evidence>
<evidence type="ECO:0000256" key="1">
    <source>
        <dbReference type="ARBA" id="ARBA00000085"/>
    </source>
</evidence>
<dbReference type="Gene3D" id="3.30.565.10">
    <property type="entry name" value="Histidine kinase-like ATPase, C-terminal domain"/>
    <property type="match status" value="1"/>
</dbReference>
<dbReference type="InterPro" id="IPR036890">
    <property type="entry name" value="HATPase_C_sf"/>
</dbReference>
<dbReference type="Pfam" id="PF13188">
    <property type="entry name" value="PAS_8"/>
    <property type="match status" value="1"/>
</dbReference>
<feature type="domain" description="PAS" evidence="24">
    <location>
        <begin position="450"/>
        <end position="495"/>
    </location>
</feature>
<evidence type="ECO:0000256" key="15">
    <source>
        <dbReference type="ARBA" id="ARBA00023136"/>
    </source>
</evidence>
<dbReference type="PROSITE" id="PS50110">
    <property type="entry name" value="RESPONSE_REGULATORY"/>
    <property type="match status" value="1"/>
</dbReference>
<dbReference type="FunFam" id="3.30.565.10:FF:000010">
    <property type="entry name" value="Sensor histidine kinase RcsC"/>
    <property type="match status" value="1"/>
</dbReference>
<dbReference type="NCBIfam" id="TIGR00229">
    <property type="entry name" value="sensory_box"/>
    <property type="match status" value="3"/>
</dbReference>
<dbReference type="PRINTS" id="PR00344">
    <property type="entry name" value="BCTRLSENSOR"/>
</dbReference>
<evidence type="ECO:0000256" key="11">
    <source>
        <dbReference type="ARBA" id="ARBA00022777"/>
    </source>
</evidence>
<dbReference type="Pfam" id="PF02518">
    <property type="entry name" value="HATPase_c"/>
    <property type="match status" value="1"/>
</dbReference>
<dbReference type="InterPro" id="IPR001610">
    <property type="entry name" value="PAC"/>
</dbReference>
<protein>
    <recommendedName>
        <fullName evidence="18">Circadian input-output histidine kinase CikA</fullName>
        <ecNumber evidence="4">2.7.13.3</ecNumber>
    </recommendedName>
    <alternativeName>
        <fullName evidence="17">Sensory/regulatory protein RpfC</fullName>
    </alternativeName>
</protein>
<dbReference type="SMART" id="SM00388">
    <property type="entry name" value="HisKA"/>
    <property type="match status" value="1"/>
</dbReference>